<dbReference type="InterPro" id="IPR016064">
    <property type="entry name" value="NAD/diacylglycerol_kinase_sf"/>
</dbReference>
<dbReference type="Pfam" id="PF00781">
    <property type="entry name" value="DAGK_cat"/>
    <property type="match status" value="1"/>
</dbReference>
<dbReference type="PROSITE" id="PS50146">
    <property type="entry name" value="DAGK"/>
    <property type="match status" value="1"/>
</dbReference>
<name>A0A4Q7EFF0_9CYAN</name>
<dbReference type="InterPro" id="IPR000326">
    <property type="entry name" value="PAP2/HPO"/>
</dbReference>
<dbReference type="SUPFAM" id="SSF48317">
    <property type="entry name" value="Acid phosphatase/Vanadium-dependent haloperoxidase"/>
    <property type="match status" value="1"/>
</dbReference>
<dbReference type="Gene3D" id="2.60.200.40">
    <property type="match status" value="1"/>
</dbReference>
<dbReference type="PANTHER" id="PTHR30492:SF0">
    <property type="entry name" value="METHYLGLYOXAL SYNTHASE"/>
    <property type="match status" value="1"/>
</dbReference>
<feature type="domain" description="DAGKc" evidence="2">
    <location>
        <begin position="132"/>
        <end position="260"/>
    </location>
</feature>
<feature type="transmembrane region" description="Helical" evidence="1">
    <location>
        <begin position="589"/>
        <end position="610"/>
    </location>
</feature>
<dbReference type="Gene3D" id="1.20.144.10">
    <property type="entry name" value="Phosphatidic acid phosphatase type 2/haloperoxidase"/>
    <property type="match status" value="1"/>
</dbReference>
<feature type="transmembrane region" description="Helical" evidence="1">
    <location>
        <begin position="548"/>
        <end position="569"/>
    </location>
</feature>
<feature type="transmembrane region" description="Helical" evidence="1">
    <location>
        <begin position="617"/>
        <end position="638"/>
    </location>
</feature>
<dbReference type="GO" id="GO:0008929">
    <property type="term" value="F:methylglyoxal synthase activity"/>
    <property type="evidence" value="ECO:0007669"/>
    <property type="project" value="InterPro"/>
</dbReference>
<dbReference type="InterPro" id="IPR004363">
    <property type="entry name" value="Methylgl_synth"/>
</dbReference>
<dbReference type="SMART" id="SM00046">
    <property type="entry name" value="DAGKc"/>
    <property type="match status" value="1"/>
</dbReference>
<evidence type="ECO:0000313" key="3">
    <source>
        <dbReference type="EMBL" id="RZM81777.1"/>
    </source>
</evidence>
<dbReference type="GO" id="GO:0016301">
    <property type="term" value="F:kinase activity"/>
    <property type="evidence" value="ECO:0007669"/>
    <property type="project" value="InterPro"/>
</dbReference>
<protein>
    <submittedName>
        <fullName evidence="3">Phosphatase PAP2 family protein</fullName>
    </submittedName>
</protein>
<dbReference type="Gene3D" id="3.40.50.1380">
    <property type="entry name" value="Methylglyoxal synthase-like domain"/>
    <property type="match status" value="1"/>
</dbReference>
<dbReference type="PANTHER" id="PTHR30492">
    <property type="entry name" value="METHYLGLYOXAL SYNTHASE"/>
    <property type="match status" value="1"/>
</dbReference>
<dbReference type="InterPro" id="IPR036938">
    <property type="entry name" value="PAP2/HPO_sf"/>
</dbReference>
<dbReference type="InterPro" id="IPR017438">
    <property type="entry name" value="ATP-NAD_kinase_N"/>
</dbReference>
<dbReference type="CDD" id="cd03392">
    <property type="entry name" value="PAP2_like_2"/>
    <property type="match status" value="1"/>
</dbReference>
<dbReference type="NCBIfam" id="NF002033">
    <property type="entry name" value="PRK00861.1"/>
    <property type="match status" value="1"/>
</dbReference>
<dbReference type="Pfam" id="PF19279">
    <property type="entry name" value="YegS_C"/>
    <property type="match status" value="1"/>
</dbReference>
<keyword evidence="4" id="KW-1185">Reference proteome</keyword>
<dbReference type="OrthoDB" id="142078at2"/>
<sequence>MSQQAGIVESTSTPDKSLATVLLLAPASQLAALTDLLSQHADILARYHLVSFPDLAATLHQQSKLPIDTWQPAELETAIATNNMLAVVYLLAAETGPPNFPDVATLSRLCSDHNIPLALNAATAHPIINSFMQTRVAHLIFNPVAGQRDSTQDLLQIRQALSPWMHLHIHFTSREVDADQLAQEAIAAQPDLIIASGGDGTVSLVASQMLGTGIPLGVIPRGTANALSVAMGIPTTVAGACKLIVAGTTRRLDAAYCNEQLMTLLAGVGLEAGMVGRATRELKNQWGVLAYLIAGWEQLGQQELFTAELEIDGQLHTFPAFAVTIANAAPPTSVLAQGVGEVVFDDGLLDITIITKQNVQQPKINSKLRAARDLINLYGSALVKTKAELPNLYHFRAEQLTLQTASPEQIVVDGEMVGDTPLEVTCLPAALTVVAPAKRRPNAVEKVAGFWVNKVFPSVSTLIAAIGVTGLIGLPLIFWLAQKITTELLPAQTEAYETQLVNTVQQWSTPWLDQLMLLLSRLGGGSIVIPLFCIVLALLLTKRRYWQAFMVLLAFVGGWVINIQLFYFVEAARQGMQLPVLNDQVSNIASRNFLQGTVLYSVIAYLLALAFPRFNRWFYGGAACLVVAIAFSRLYLGMQWPFDILAGLVSGLLWAMICIVLLRLQTIRSAAKRQNKQLLEGS</sequence>
<dbReference type="GO" id="GO:0019242">
    <property type="term" value="P:methylglyoxal biosynthetic process"/>
    <property type="evidence" value="ECO:0007669"/>
    <property type="project" value="InterPro"/>
</dbReference>
<dbReference type="Proteomes" id="UP000292459">
    <property type="component" value="Unassembled WGS sequence"/>
</dbReference>
<accession>A0A4Q7EFF0</accession>
<gene>
    <name evidence="3" type="ORF">DYY88_00375</name>
</gene>
<feature type="transmembrane region" description="Helical" evidence="1">
    <location>
        <begin position="518"/>
        <end position="541"/>
    </location>
</feature>
<feature type="transmembrane region" description="Helical" evidence="1">
    <location>
        <begin position="462"/>
        <end position="481"/>
    </location>
</feature>
<dbReference type="RefSeq" id="WP_052288159.1">
    <property type="nucleotide sequence ID" value="NZ_QVFV01000001.1"/>
</dbReference>
<dbReference type="InterPro" id="IPR001206">
    <property type="entry name" value="Diacylglycerol_kinase_cat_dom"/>
</dbReference>
<proteinExistence type="predicted"/>
<evidence type="ECO:0000313" key="4">
    <source>
        <dbReference type="Proteomes" id="UP000292459"/>
    </source>
</evidence>
<keyword evidence="1" id="KW-0812">Transmembrane</keyword>
<evidence type="ECO:0000256" key="1">
    <source>
        <dbReference type="SAM" id="Phobius"/>
    </source>
</evidence>
<dbReference type="SMART" id="SM00014">
    <property type="entry name" value="acidPPc"/>
    <property type="match status" value="1"/>
</dbReference>
<dbReference type="InterPro" id="IPR045540">
    <property type="entry name" value="YegS/DAGK_C"/>
</dbReference>
<reference evidence="3 4" key="1">
    <citation type="submission" date="2018-11" db="EMBL/GenBank/DDBJ databases">
        <title>Whole genome sequencing of an environmental sample.</title>
        <authorList>
            <person name="Sarangi A.N."/>
            <person name="Singh D."/>
            <person name="Tripathy S."/>
        </authorList>
    </citation>
    <scope>NUCLEOTIDE SEQUENCE [LARGE SCALE GENOMIC DNA]</scope>
    <source>
        <strain evidence="3 4">Lakshadweep</strain>
    </source>
</reference>
<dbReference type="SUPFAM" id="SSF111331">
    <property type="entry name" value="NAD kinase/diacylglycerol kinase-like"/>
    <property type="match status" value="1"/>
</dbReference>
<dbReference type="Pfam" id="PF01569">
    <property type="entry name" value="PAP2"/>
    <property type="match status" value="1"/>
</dbReference>
<dbReference type="Gene3D" id="3.40.50.10330">
    <property type="entry name" value="Probable inorganic polyphosphate/atp-NAD kinase, domain 1"/>
    <property type="match status" value="1"/>
</dbReference>
<keyword evidence="1" id="KW-0472">Membrane</keyword>
<feature type="transmembrane region" description="Helical" evidence="1">
    <location>
        <begin position="644"/>
        <end position="664"/>
    </location>
</feature>
<comment type="caution">
    <text evidence="3">The sequence shown here is derived from an EMBL/GenBank/DDBJ whole genome shotgun (WGS) entry which is preliminary data.</text>
</comment>
<dbReference type="GO" id="GO:0005829">
    <property type="term" value="C:cytosol"/>
    <property type="evidence" value="ECO:0007669"/>
    <property type="project" value="TreeGrafter"/>
</dbReference>
<dbReference type="EMBL" id="QVFV01000001">
    <property type="protein sequence ID" value="RZM81777.1"/>
    <property type="molecule type" value="Genomic_DNA"/>
</dbReference>
<evidence type="ECO:0000259" key="2">
    <source>
        <dbReference type="PROSITE" id="PS50146"/>
    </source>
</evidence>
<organism evidence="3 4">
    <name type="scientific">Leptolyngbya iicbica LK</name>
    <dbReference type="NCBI Taxonomy" id="2294035"/>
    <lineage>
        <taxon>Bacteria</taxon>
        <taxon>Bacillati</taxon>
        <taxon>Cyanobacteriota</taxon>
        <taxon>Cyanophyceae</taxon>
        <taxon>Leptolyngbyales</taxon>
        <taxon>Leptolyngbyaceae</taxon>
        <taxon>Leptolyngbya group</taxon>
        <taxon>Leptolyngbya</taxon>
        <taxon>Leptolyngbya iicbica</taxon>
    </lineage>
</organism>
<dbReference type="InterPro" id="IPR036914">
    <property type="entry name" value="MGS-like_dom_sf"/>
</dbReference>
<keyword evidence="1" id="KW-1133">Transmembrane helix</keyword>
<dbReference type="AlphaFoldDB" id="A0A4Q7EFF0"/>
<dbReference type="SUPFAM" id="SSF52335">
    <property type="entry name" value="Methylglyoxal synthase-like"/>
    <property type="match status" value="1"/>
</dbReference>